<evidence type="ECO:0000313" key="1">
    <source>
        <dbReference type="EMBL" id="CAE6506089.1"/>
    </source>
</evidence>
<dbReference type="Proteomes" id="UP000601736">
    <property type="component" value="Unassembled WGS sequence"/>
</dbReference>
<proteinExistence type="predicted"/>
<organism evidence="1 2">
    <name type="scientific">Nitrosomonas nitrosa</name>
    <dbReference type="NCBI Taxonomy" id="52442"/>
    <lineage>
        <taxon>Bacteria</taxon>
        <taxon>Pseudomonadati</taxon>
        <taxon>Pseudomonadota</taxon>
        <taxon>Betaproteobacteria</taxon>
        <taxon>Nitrosomonadales</taxon>
        <taxon>Nitrosomonadaceae</taxon>
        <taxon>Nitrosomonas</taxon>
    </lineage>
</organism>
<accession>A0A8H8Z247</accession>
<evidence type="ECO:0000313" key="2">
    <source>
        <dbReference type="Proteomes" id="UP000601736"/>
    </source>
</evidence>
<comment type="caution">
    <text evidence="1">The sequence shown here is derived from an EMBL/GenBank/DDBJ whole genome shotgun (WGS) entry which is preliminary data.</text>
</comment>
<dbReference type="EMBL" id="CAJNAP010000014">
    <property type="protein sequence ID" value="CAE6506089.1"/>
    <property type="molecule type" value="Genomic_DNA"/>
</dbReference>
<reference evidence="1" key="1">
    <citation type="submission" date="2021-02" db="EMBL/GenBank/DDBJ databases">
        <authorList>
            <person name="Han P."/>
        </authorList>
    </citation>
    <scope>NUCLEOTIDE SEQUENCE</scope>
    <source>
        <strain evidence="1">Nitrosomonas nitrosa 18-3D</strain>
    </source>
</reference>
<protein>
    <submittedName>
        <fullName evidence="1">Uncharacterized protein</fullName>
    </submittedName>
</protein>
<name>A0A8H8Z247_9PROT</name>
<sequence length="101" mass="11302">MDTEAQQYTIDVISAKIDLVCAALFDKKSELEGLNSNEAKEAIKVVMLRLDTLAKVKGYILALKEQYSFIERGINVIEPGDLRIVNDDSDAQFVRKILQGL</sequence>
<dbReference type="RefSeq" id="WP_204799825.1">
    <property type="nucleotide sequence ID" value="NZ_CAJNAP010000014.1"/>
</dbReference>
<gene>
    <name evidence="1" type="ORF">NMYAN_210023</name>
</gene>
<dbReference type="AlphaFoldDB" id="A0A8H8Z247"/>